<dbReference type="PROSITE" id="PS51014">
    <property type="entry name" value="COBK_CBIJ"/>
    <property type="match status" value="1"/>
</dbReference>
<comment type="pathway">
    <text evidence="1">Cofactor biosynthesis; adenosylcobalamin biosynthesis.</text>
</comment>
<dbReference type="PANTHER" id="PTHR36925:SF1">
    <property type="entry name" value="COBALT-PRECORRIN-6A REDUCTASE"/>
    <property type="match status" value="1"/>
</dbReference>
<keyword evidence="3 4" id="KW-0560">Oxidoreductase</keyword>
<dbReference type="AlphaFoldDB" id="A0AAE2ZKH4"/>
<evidence type="ECO:0000256" key="3">
    <source>
        <dbReference type="ARBA" id="ARBA00023002"/>
    </source>
</evidence>
<dbReference type="Proteomes" id="UP001196509">
    <property type="component" value="Unassembled WGS sequence"/>
</dbReference>
<dbReference type="EMBL" id="JAICBX010000001">
    <property type="protein sequence ID" value="MBW8635998.1"/>
    <property type="molecule type" value="Genomic_DNA"/>
</dbReference>
<dbReference type="GO" id="GO:0009236">
    <property type="term" value="P:cobalamin biosynthetic process"/>
    <property type="evidence" value="ECO:0007669"/>
    <property type="project" value="UniProtKB-KW"/>
</dbReference>
<evidence type="ECO:0000313" key="4">
    <source>
        <dbReference type="EMBL" id="MBW8635998.1"/>
    </source>
</evidence>
<accession>A0AAE2ZKH4</accession>
<dbReference type="GO" id="GO:0016994">
    <property type="term" value="F:precorrin-6A reductase activity"/>
    <property type="evidence" value="ECO:0007669"/>
    <property type="project" value="InterPro"/>
</dbReference>
<comment type="caution">
    <text evidence="4">The sequence shown here is derived from an EMBL/GenBank/DDBJ whole genome shotgun (WGS) entry which is preliminary data.</text>
</comment>
<dbReference type="Pfam" id="PF02571">
    <property type="entry name" value="CbiJ"/>
    <property type="match status" value="1"/>
</dbReference>
<name>A0AAE2ZKH4_9HYPH</name>
<keyword evidence="2" id="KW-0169">Cobalamin biosynthesis</keyword>
<dbReference type="EC" id="1.3.1.106" evidence="4"/>
<gene>
    <name evidence="4" type="ORF">K1W69_02280</name>
</gene>
<dbReference type="InterPro" id="IPR003723">
    <property type="entry name" value="Precorrin-6x_reduct"/>
</dbReference>
<evidence type="ECO:0000313" key="5">
    <source>
        <dbReference type="Proteomes" id="UP001196509"/>
    </source>
</evidence>
<dbReference type="NCBIfam" id="NF005968">
    <property type="entry name" value="PRK08057.1-2"/>
    <property type="match status" value="1"/>
</dbReference>
<evidence type="ECO:0000256" key="1">
    <source>
        <dbReference type="ARBA" id="ARBA00004953"/>
    </source>
</evidence>
<organism evidence="4 5">
    <name type="scientific">Flavimaribacter sediminis</name>
    <dbReference type="NCBI Taxonomy" id="2865987"/>
    <lineage>
        <taxon>Bacteria</taxon>
        <taxon>Pseudomonadati</taxon>
        <taxon>Pseudomonadota</taxon>
        <taxon>Alphaproteobacteria</taxon>
        <taxon>Hyphomicrobiales</taxon>
        <taxon>Rhizobiaceae</taxon>
        <taxon>Flavimaribacter</taxon>
    </lineage>
</organism>
<sequence>MPERPRAILILGGTREASNLAEQLCRREGLRVVSSLAGRTMKPLTGAGEWRIGGFGGVEGLATFLRDEGIDTVIDATHPFAETMSLHAVEAASRIGISLLTLLRPAWERRTDDRWVEVGGLNEAALAVPEGGRAFLALGSQHIGAFAERADAHFIVRMVDRPRQAPPLASCELVIGRPGDTVADEIELFRSRSVTCIVSRNSGGGSYEKIQAARELGIPVIMIARPVPQPGATFATVDALLSAID</sequence>
<dbReference type="RefSeq" id="WP_220226710.1">
    <property type="nucleotide sequence ID" value="NZ_JAICBX010000001.1"/>
</dbReference>
<proteinExistence type="predicted"/>
<evidence type="ECO:0000256" key="2">
    <source>
        <dbReference type="ARBA" id="ARBA00022573"/>
    </source>
</evidence>
<keyword evidence="5" id="KW-1185">Reference proteome</keyword>
<protein>
    <submittedName>
        <fullName evidence="4">Cobalt-precorrin-6A reductase</fullName>
        <ecNumber evidence="4">1.3.1.106</ecNumber>
    </submittedName>
</protein>
<dbReference type="PANTHER" id="PTHR36925">
    <property type="entry name" value="COBALT-PRECORRIN-6A REDUCTASE"/>
    <property type="match status" value="1"/>
</dbReference>
<reference evidence="4" key="1">
    <citation type="submission" date="2021-08" db="EMBL/GenBank/DDBJ databases">
        <title>Hoeflea bacterium WL0058 sp. nov., isolated from the sediment.</title>
        <authorList>
            <person name="Wang L."/>
            <person name="Zhang D."/>
        </authorList>
    </citation>
    <scope>NUCLEOTIDE SEQUENCE</scope>
    <source>
        <strain evidence="4">WL0058</strain>
    </source>
</reference>